<keyword evidence="2" id="KW-1185">Reference proteome</keyword>
<reference evidence="1 2" key="1">
    <citation type="submission" date="2020-07" db="EMBL/GenBank/DDBJ databases">
        <title>Fungal Genomes of the International Space Station.</title>
        <authorList>
            <person name="Seuylemezian A."/>
            <person name="Singh N.K."/>
            <person name="Wood J."/>
            <person name="Venkateswaran K."/>
        </authorList>
    </citation>
    <scope>NUCLEOTIDE SEQUENCE [LARGE SCALE GENOMIC DNA]</scope>
    <source>
        <strain evidence="1 2">PL-B2</strain>
    </source>
</reference>
<dbReference type="Proteomes" id="UP000769780">
    <property type="component" value="Unassembled WGS sequence"/>
</dbReference>
<gene>
    <name evidence="1" type="ORF">H0185_04865</name>
</gene>
<protein>
    <submittedName>
        <fullName evidence="1">Uncharacterized protein</fullName>
    </submittedName>
</protein>
<comment type="caution">
    <text evidence="1">The sequence shown here is derived from an EMBL/GenBank/DDBJ whole genome shotgun (WGS) entry which is preliminary data.</text>
</comment>
<sequence>MNKKLNRVDYYLKDKCLLSTNVVHWDQYITTLRASDTITIFKKEYIINKINMVHDSINLVLKISVEPLKVNQ</sequence>
<proteinExistence type="predicted"/>
<organism evidence="1 2">
    <name type="scientific">Mesobacillus maritimus</name>
    <dbReference type="NCBI Taxonomy" id="1643336"/>
    <lineage>
        <taxon>Bacteria</taxon>
        <taxon>Bacillati</taxon>
        <taxon>Bacillota</taxon>
        <taxon>Bacilli</taxon>
        <taxon>Bacillales</taxon>
        <taxon>Bacillaceae</taxon>
        <taxon>Mesobacillus</taxon>
    </lineage>
</organism>
<evidence type="ECO:0000313" key="1">
    <source>
        <dbReference type="EMBL" id="MBY0096134.1"/>
    </source>
</evidence>
<dbReference type="EMBL" id="JACWFH010000007">
    <property type="protein sequence ID" value="MBY0096134.1"/>
    <property type="molecule type" value="Genomic_DNA"/>
</dbReference>
<dbReference type="RefSeq" id="WP_221871716.1">
    <property type="nucleotide sequence ID" value="NZ_JACWFH010000007.1"/>
</dbReference>
<name>A0ABS7K1R9_9BACI</name>
<evidence type="ECO:0000313" key="2">
    <source>
        <dbReference type="Proteomes" id="UP000769780"/>
    </source>
</evidence>
<accession>A0ABS7K1R9</accession>